<name>A0A8S9QYG8_BRACR</name>
<evidence type="ECO:0000313" key="2">
    <source>
        <dbReference type="EMBL" id="KAF3556577.1"/>
    </source>
</evidence>
<reference evidence="2" key="1">
    <citation type="submission" date="2019-12" db="EMBL/GenBank/DDBJ databases">
        <title>Genome sequencing and annotation of Brassica cretica.</title>
        <authorList>
            <person name="Studholme D.J."/>
            <person name="Sarris P."/>
        </authorList>
    </citation>
    <scope>NUCLEOTIDE SEQUENCE</scope>
    <source>
        <strain evidence="2">PFS-109/04</strain>
        <tissue evidence="2">Leaf</tissue>
    </source>
</reference>
<gene>
    <name evidence="2" type="ORF">F2Q69_00011256</name>
</gene>
<dbReference type="Proteomes" id="UP000712600">
    <property type="component" value="Unassembled WGS sequence"/>
</dbReference>
<protein>
    <submittedName>
        <fullName evidence="2">Uncharacterized protein</fullName>
    </submittedName>
</protein>
<evidence type="ECO:0000256" key="1">
    <source>
        <dbReference type="SAM" id="MobiDB-lite"/>
    </source>
</evidence>
<proteinExistence type="predicted"/>
<organism evidence="2 3">
    <name type="scientific">Brassica cretica</name>
    <name type="common">Mustard</name>
    <dbReference type="NCBI Taxonomy" id="69181"/>
    <lineage>
        <taxon>Eukaryota</taxon>
        <taxon>Viridiplantae</taxon>
        <taxon>Streptophyta</taxon>
        <taxon>Embryophyta</taxon>
        <taxon>Tracheophyta</taxon>
        <taxon>Spermatophyta</taxon>
        <taxon>Magnoliopsida</taxon>
        <taxon>eudicotyledons</taxon>
        <taxon>Gunneridae</taxon>
        <taxon>Pentapetalae</taxon>
        <taxon>rosids</taxon>
        <taxon>malvids</taxon>
        <taxon>Brassicales</taxon>
        <taxon>Brassicaceae</taxon>
        <taxon>Brassiceae</taxon>
        <taxon>Brassica</taxon>
    </lineage>
</organism>
<comment type="caution">
    <text evidence="2">The sequence shown here is derived from an EMBL/GenBank/DDBJ whole genome shotgun (WGS) entry which is preliminary data.</text>
</comment>
<evidence type="ECO:0000313" key="3">
    <source>
        <dbReference type="Proteomes" id="UP000712600"/>
    </source>
</evidence>
<accession>A0A8S9QYG8</accession>
<dbReference type="EMBL" id="QGKX02000996">
    <property type="protein sequence ID" value="KAF3556577.1"/>
    <property type="molecule type" value="Genomic_DNA"/>
</dbReference>
<sequence>MRRRRRARSNRGEEKRAYSLSKGKRRDGFPTQIAAEDIARASTHGGGGSGSGGGGAEHIYLFCNSCEE</sequence>
<dbReference type="AlphaFoldDB" id="A0A8S9QYG8"/>
<feature type="region of interest" description="Disordered" evidence="1">
    <location>
        <begin position="1"/>
        <end position="29"/>
    </location>
</feature>